<dbReference type="OrthoDB" id="685425at2759"/>
<reference evidence="3" key="1">
    <citation type="journal article" date="2019" name="Nat. Commun.">
        <title>The genome of broomcorn millet.</title>
        <authorList>
            <person name="Zou C."/>
            <person name="Miki D."/>
            <person name="Li D."/>
            <person name="Tang Q."/>
            <person name="Xiao L."/>
            <person name="Rajput S."/>
            <person name="Deng P."/>
            <person name="Jia W."/>
            <person name="Huang R."/>
            <person name="Zhang M."/>
            <person name="Sun Y."/>
            <person name="Hu J."/>
            <person name="Fu X."/>
            <person name="Schnable P.S."/>
            <person name="Li F."/>
            <person name="Zhang H."/>
            <person name="Feng B."/>
            <person name="Zhu X."/>
            <person name="Liu R."/>
            <person name="Schnable J.C."/>
            <person name="Zhu J.-K."/>
            <person name="Zhang H."/>
        </authorList>
    </citation>
    <scope>NUCLEOTIDE SEQUENCE [LARGE SCALE GENOMIC DNA]</scope>
</reference>
<dbReference type="AlphaFoldDB" id="A0A3L6SMS4"/>
<gene>
    <name evidence="2" type="ORF">C2845_PM07G09890</name>
</gene>
<dbReference type="Proteomes" id="UP000275267">
    <property type="component" value="Unassembled WGS sequence"/>
</dbReference>
<organism evidence="2 3">
    <name type="scientific">Panicum miliaceum</name>
    <name type="common">Proso millet</name>
    <name type="synonym">Broomcorn millet</name>
    <dbReference type="NCBI Taxonomy" id="4540"/>
    <lineage>
        <taxon>Eukaryota</taxon>
        <taxon>Viridiplantae</taxon>
        <taxon>Streptophyta</taxon>
        <taxon>Embryophyta</taxon>
        <taxon>Tracheophyta</taxon>
        <taxon>Spermatophyta</taxon>
        <taxon>Magnoliopsida</taxon>
        <taxon>Liliopsida</taxon>
        <taxon>Poales</taxon>
        <taxon>Poaceae</taxon>
        <taxon>PACMAD clade</taxon>
        <taxon>Panicoideae</taxon>
        <taxon>Panicodae</taxon>
        <taxon>Paniceae</taxon>
        <taxon>Panicinae</taxon>
        <taxon>Panicum</taxon>
        <taxon>Panicum sect. Panicum</taxon>
    </lineage>
</organism>
<evidence type="ECO:0000313" key="3">
    <source>
        <dbReference type="Proteomes" id="UP000275267"/>
    </source>
</evidence>
<dbReference type="PANTHER" id="PTHR33026:SF7">
    <property type="entry name" value="OS03G0100275 PROTEIN"/>
    <property type="match status" value="1"/>
</dbReference>
<dbReference type="EMBL" id="PQIB02000004">
    <property type="protein sequence ID" value="RLN23465.1"/>
    <property type="molecule type" value="Genomic_DNA"/>
</dbReference>
<accession>A0A3L6SMS4</accession>
<feature type="region of interest" description="Disordered" evidence="1">
    <location>
        <begin position="1"/>
        <end position="32"/>
    </location>
</feature>
<evidence type="ECO:0000313" key="2">
    <source>
        <dbReference type="EMBL" id="RLN23465.1"/>
    </source>
</evidence>
<protein>
    <submittedName>
        <fullName evidence="2">Gypsy-type retrotransposon protein</fullName>
    </submittedName>
</protein>
<sequence length="152" mass="17180">MPRKSAAGHGRKRGNEDGEMSPSPAKVAKTVTEGEWRSSSIWEKDLLWLIAERVLQEKGIVQWRPAGTDSSPEETTVLGIRSHFNLFRHLFRLKPQPDECNPELVGGAGVQLRDKMLYLEYTTPSSLSGWHRQWFYIGNLKPSLPGRDNSPP</sequence>
<evidence type="ECO:0000256" key="1">
    <source>
        <dbReference type="SAM" id="MobiDB-lite"/>
    </source>
</evidence>
<keyword evidence="3" id="KW-1185">Reference proteome</keyword>
<dbReference type="PANTHER" id="PTHR33026">
    <property type="entry name" value="OS06G0360600 PROTEIN"/>
    <property type="match status" value="1"/>
</dbReference>
<comment type="caution">
    <text evidence="2">The sequence shown here is derived from an EMBL/GenBank/DDBJ whole genome shotgun (WGS) entry which is preliminary data.</text>
</comment>
<proteinExistence type="predicted"/>
<name>A0A3L6SMS4_PANMI</name>